<name>A0A847UGE6_9EURY</name>
<reference evidence="4" key="1">
    <citation type="submission" date="2019-12" db="EMBL/GenBank/DDBJ databases">
        <title>Whole-genome sequence of Halomicrobium mukohataei pws1.</title>
        <authorList>
            <person name="Verma D.K."/>
            <person name="Gopal K."/>
            <person name="Prasad E.S."/>
        </authorList>
    </citation>
    <scope>NUCLEOTIDE SEQUENCE</scope>
    <source>
        <strain evidence="4">Pws1</strain>
    </source>
</reference>
<accession>A0A847UGE6</accession>
<keyword evidence="2" id="KW-0472">Membrane</keyword>
<keyword evidence="2" id="KW-0812">Transmembrane</keyword>
<feature type="transmembrane region" description="Helical" evidence="2">
    <location>
        <begin position="296"/>
        <end position="320"/>
    </location>
</feature>
<dbReference type="EMBL" id="WOYG01000001">
    <property type="protein sequence ID" value="NLV11556.1"/>
    <property type="molecule type" value="Genomic_DNA"/>
</dbReference>
<dbReference type="NCBIfam" id="NF045517">
    <property type="entry name" value="halo_surf_dom"/>
    <property type="match status" value="1"/>
</dbReference>
<sequence>MRQQTVPAIVALLLVVPCVAIGAQTTPTATIDYEGEELTVEAAPGEQISGETTLPPGTRLTVRIESASSASPFLKRLEATVADDGTFTATGDLSDLPPDTAFEAAVVYNATVISRQSGQIVPCTSDCTATPRSSDTPTAFSTDEPALPRPVVQVRQGETVEIPIAVGDRERVRLSIGSDRTNYRLNATVTDGDGDGRAVVSFDSVSAGRDAPTLSPVDDDDRVTTDSETTLSDGLDPTEYDLTLLGAGENGTRLSIGTLVVFDQSESTDAPEPPEETTSTPPLNETTPATSRGVDLGGIGALTVGGLLGIVGIALLLGLARGGRGE</sequence>
<dbReference type="AlphaFoldDB" id="A0A847UGE6"/>
<comment type="caution">
    <text evidence="4">The sequence shown here is derived from an EMBL/GenBank/DDBJ whole genome shotgun (WGS) entry which is preliminary data.</text>
</comment>
<dbReference type="Pfam" id="PF25162">
    <property type="entry name" value="DUF7827"/>
    <property type="match status" value="1"/>
</dbReference>
<dbReference type="RefSeq" id="WP_170095213.1">
    <property type="nucleotide sequence ID" value="NZ_WOYG01000001.1"/>
</dbReference>
<evidence type="ECO:0000256" key="2">
    <source>
        <dbReference type="SAM" id="Phobius"/>
    </source>
</evidence>
<dbReference type="OrthoDB" id="293592at2157"/>
<gene>
    <name evidence="4" type="ORF">GOC74_16635</name>
</gene>
<evidence type="ECO:0000313" key="4">
    <source>
        <dbReference type="EMBL" id="NLV11556.1"/>
    </source>
</evidence>
<protein>
    <recommendedName>
        <fullName evidence="3">DUF7827 domain-containing protein</fullName>
    </recommendedName>
</protein>
<dbReference type="Proteomes" id="UP000608662">
    <property type="component" value="Unassembled WGS sequence"/>
</dbReference>
<feature type="region of interest" description="Disordered" evidence="1">
    <location>
        <begin position="264"/>
        <end position="296"/>
    </location>
</feature>
<proteinExistence type="predicted"/>
<evidence type="ECO:0000256" key="1">
    <source>
        <dbReference type="SAM" id="MobiDB-lite"/>
    </source>
</evidence>
<organism evidence="4 5">
    <name type="scientific">Halomicrobium mukohataei</name>
    <dbReference type="NCBI Taxonomy" id="57705"/>
    <lineage>
        <taxon>Archaea</taxon>
        <taxon>Methanobacteriati</taxon>
        <taxon>Methanobacteriota</taxon>
        <taxon>Stenosarchaea group</taxon>
        <taxon>Halobacteria</taxon>
        <taxon>Halobacteriales</taxon>
        <taxon>Haloarculaceae</taxon>
        <taxon>Halomicrobium</taxon>
    </lineage>
</organism>
<feature type="domain" description="DUF7827" evidence="3">
    <location>
        <begin position="149"/>
        <end position="243"/>
    </location>
</feature>
<feature type="region of interest" description="Disordered" evidence="1">
    <location>
        <begin position="207"/>
        <end position="230"/>
    </location>
</feature>
<evidence type="ECO:0000259" key="3">
    <source>
        <dbReference type="Pfam" id="PF25162"/>
    </source>
</evidence>
<feature type="compositionally biased region" description="Low complexity" evidence="1">
    <location>
        <begin position="265"/>
        <end position="288"/>
    </location>
</feature>
<keyword evidence="2" id="KW-1133">Transmembrane helix</keyword>
<evidence type="ECO:0000313" key="5">
    <source>
        <dbReference type="Proteomes" id="UP000608662"/>
    </source>
</evidence>
<dbReference type="InterPro" id="IPR057149">
    <property type="entry name" value="DUF7827"/>
</dbReference>